<accession>A0A2P2PW74</accession>
<dbReference type="EMBL" id="GGEC01078409">
    <property type="protein sequence ID" value="MBX58893.1"/>
    <property type="molecule type" value="Transcribed_RNA"/>
</dbReference>
<reference evidence="1" key="1">
    <citation type="submission" date="2018-02" db="EMBL/GenBank/DDBJ databases">
        <title>Rhizophora mucronata_Transcriptome.</title>
        <authorList>
            <person name="Meera S.P."/>
            <person name="Sreeshan A."/>
            <person name="Augustine A."/>
        </authorList>
    </citation>
    <scope>NUCLEOTIDE SEQUENCE</scope>
    <source>
        <tissue evidence="1">Leaf</tissue>
    </source>
</reference>
<dbReference type="AlphaFoldDB" id="A0A2P2PW74"/>
<name>A0A2P2PW74_RHIMU</name>
<protein>
    <submittedName>
        <fullName evidence="1">Uncharacterized protein</fullName>
    </submittedName>
</protein>
<evidence type="ECO:0000313" key="1">
    <source>
        <dbReference type="EMBL" id="MBX58893.1"/>
    </source>
</evidence>
<sequence length="42" mass="4688">MHACTSMFMHKHIPGSSPGGGANNFGFLKKGKIFIYNLYEQK</sequence>
<proteinExistence type="predicted"/>
<organism evidence="1">
    <name type="scientific">Rhizophora mucronata</name>
    <name type="common">Asiatic mangrove</name>
    <dbReference type="NCBI Taxonomy" id="61149"/>
    <lineage>
        <taxon>Eukaryota</taxon>
        <taxon>Viridiplantae</taxon>
        <taxon>Streptophyta</taxon>
        <taxon>Embryophyta</taxon>
        <taxon>Tracheophyta</taxon>
        <taxon>Spermatophyta</taxon>
        <taxon>Magnoliopsida</taxon>
        <taxon>eudicotyledons</taxon>
        <taxon>Gunneridae</taxon>
        <taxon>Pentapetalae</taxon>
        <taxon>rosids</taxon>
        <taxon>fabids</taxon>
        <taxon>Malpighiales</taxon>
        <taxon>Rhizophoraceae</taxon>
        <taxon>Rhizophora</taxon>
    </lineage>
</organism>